<dbReference type="EMBL" id="CAJVCH010024989">
    <property type="protein sequence ID" value="CAG7697669.1"/>
    <property type="molecule type" value="Genomic_DNA"/>
</dbReference>
<evidence type="ECO:0000313" key="2">
    <source>
        <dbReference type="Proteomes" id="UP000708208"/>
    </source>
</evidence>
<reference evidence="1" key="1">
    <citation type="submission" date="2021-06" db="EMBL/GenBank/DDBJ databases">
        <authorList>
            <person name="Hodson N. C."/>
            <person name="Mongue J. A."/>
            <person name="Jaron S. K."/>
        </authorList>
    </citation>
    <scope>NUCLEOTIDE SEQUENCE</scope>
</reference>
<evidence type="ECO:0000313" key="1">
    <source>
        <dbReference type="EMBL" id="CAG7697669.1"/>
    </source>
</evidence>
<organism evidence="1 2">
    <name type="scientific">Allacma fusca</name>
    <dbReference type="NCBI Taxonomy" id="39272"/>
    <lineage>
        <taxon>Eukaryota</taxon>
        <taxon>Metazoa</taxon>
        <taxon>Ecdysozoa</taxon>
        <taxon>Arthropoda</taxon>
        <taxon>Hexapoda</taxon>
        <taxon>Collembola</taxon>
        <taxon>Symphypleona</taxon>
        <taxon>Sminthuridae</taxon>
        <taxon>Allacma</taxon>
    </lineage>
</organism>
<proteinExistence type="predicted"/>
<name>A0A8J2J937_9HEXA</name>
<dbReference type="AlphaFoldDB" id="A0A8J2J937"/>
<sequence>MTTDSETLRKCKKPAKLSQFEVNSSKKKTKSLGSKVKSIEKSLLEYPTQPHVVAQNNDSVNVEDGRSDTELSLHLPLKSATQTNQQSTQSIPISGENACHEGLFEANVLSALSVIKLRLQHVEETQELILQQLKTAQGSPLKSTLNLRVVSPAALESLEETLMSQEDVYNEL</sequence>
<protein>
    <submittedName>
        <fullName evidence="1">Uncharacterized protein</fullName>
    </submittedName>
</protein>
<gene>
    <name evidence="1" type="ORF">AFUS01_LOCUS4040</name>
</gene>
<accession>A0A8J2J937</accession>
<dbReference type="Proteomes" id="UP000708208">
    <property type="component" value="Unassembled WGS sequence"/>
</dbReference>
<comment type="caution">
    <text evidence="1">The sequence shown here is derived from an EMBL/GenBank/DDBJ whole genome shotgun (WGS) entry which is preliminary data.</text>
</comment>
<feature type="non-terminal residue" evidence="1">
    <location>
        <position position="1"/>
    </location>
</feature>
<keyword evidence="2" id="KW-1185">Reference proteome</keyword>